<evidence type="ECO:0000313" key="1">
    <source>
        <dbReference type="EMBL" id="ANK01914.1"/>
    </source>
</evidence>
<proteinExistence type="predicted"/>
<dbReference type="RefSeq" id="WP_001260273.1">
    <property type="nucleotide sequence ID" value="NZ_CP015085.1"/>
</dbReference>
<evidence type="ECO:0000313" key="2">
    <source>
        <dbReference type="Proteomes" id="UP000183316"/>
    </source>
</evidence>
<accession>A0A192C8L1</accession>
<dbReference type="AlphaFoldDB" id="A0A192C8L1"/>
<dbReference type="PATRIC" id="fig|941280.3.peg.650"/>
<sequence>MRTQKMNREKIEALMSVILKEADPKKFPEKLSEDAIVSFYRANSSYLNCSTLREWLSGEAEPSDEILQKIMVQNNWRATKWSNQLP</sequence>
<reference evidence="1 2" key="1">
    <citation type="submission" date="2016-03" db="EMBL/GenBank/DDBJ databases">
        <title>Genome Sequence and Comparative Pathogenic Determinants of Uropathogenic Escherichia coli O25b:H4, a Clinical Isolate from Saudi Arabia.</title>
        <authorList>
            <person name="Alyamani E.A.J."/>
            <person name="Khiyami M.A."/>
            <person name="Booq R.Y."/>
            <person name="Bahwerth F.S."/>
            <person name="Vaisvil B."/>
            <person name="Schmitt D.P."/>
            <person name="Kapatral V."/>
        </authorList>
    </citation>
    <scope>NUCLEOTIDE SEQUENCE [LARGE SCALE GENOMIC DNA]</scope>
    <source>
        <strain evidence="1 2">O25b:H4</strain>
    </source>
</reference>
<dbReference type="EMBL" id="CP015085">
    <property type="protein sequence ID" value="ANK01914.1"/>
    <property type="molecule type" value="Genomic_DNA"/>
</dbReference>
<organism evidence="1 2">
    <name type="scientific">Escherichia coli O25b:H4</name>
    <dbReference type="NCBI Taxonomy" id="941280"/>
    <lineage>
        <taxon>Bacteria</taxon>
        <taxon>Pseudomonadati</taxon>
        <taxon>Pseudomonadota</taxon>
        <taxon>Gammaproteobacteria</taxon>
        <taxon>Enterobacterales</taxon>
        <taxon>Enterobacteriaceae</taxon>
        <taxon>Escherichia</taxon>
    </lineage>
</organism>
<name>A0A192C8L1_ECO25</name>
<protein>
    <submittedName>
        <fullName evidence="1">Uncharacterized protein</fullName>
    </submittedName>
</protein>
<gene>
    <name evidence="1" type="ORF">WLH_00653</name>
</gene>
<dbReference type="Proteomes" id="UP000183316">
    <property type="component" value="Chromosome"/>
</dbReference>